<proteinExistence type="predicted"/>
<keyword evidence="2" id="KW-1185">Reference proteome</keyword>
<evidence type="ECO:0000313" key="1">
    <source>
        <dbReference type="EMBL" id="KAB1276388.1"/>
    </source>
</evidence>
<accession>A0A5N4DYX8</accession>
<protein>
    <submittedName>
        <fullName evidence="1">Uncharacterized protein</fullName>
    </submittedName>
</protein>
<organism evidence="1 2">
    <name type="scientific">Camelus dromedarius</name>
    <name type="common">Dromedary</name>
    <name type="synonym">Arabian camel</name>
    <dbReference type="NCBI Taxonomy" id="9838"/>
    <lineage>
        <taxon>Eukaryota</taxon>
        <taxon>Metazoa</taxon>
        <taxon>Chordata</taxon>
        <taxon>Craniata</taxon>
        <taxon>Vertebrata</taxon>
        <taxon>Euteleostomi</taxon>
        <taxon>Mammalia</taxon>
        <taxon>Eutheria</taxon>
        <taxon>Laurasiatheria</taxon>
        <taxon>Artiodactyla</taxon>
        <taxon>Tylopoda</taxon>
        <taxon>Camelidae</taxon>
        <taxon>Camelus</taxon>
    </lineage>
</organism>
<gene>
    <name evidence="1" type="ORF">Cadr_000008358</name>
</gene>
<dbReference type="EMBL" id="JWIN03000007">
    <property type="protein sequence ID" value="KAB1276388.1"/>
    <property type="molecule type" value="Genomic_DNA"/>
</dbReference>
<name>A0A5N4DYX8_CAMDR</name>
<dbReference type="AlphaFoldDB" id="A0A5N4DYX8"/>
<reference evidence="1 2" key="1">
    <citation type="journal article" date="2019" name="Mol. Ecol. Resour.">
        <title>Improving Illumina assemblies with Hi-C and long reads: an example with the North African dromedary.</title>
        <authorList>
            <person name="Elbers J.P."/>
            <person name="Rogers M.F."/>
            <person name="Perelman P.L."/>
            <person name="Proskuryakova A.A."/>
            <person name="Serdyukova N.A."/>
            <person name="Johnson W.E."/>
            <person name="Horin P."/>
            <person name="Corander J."/>
            <person name="Murphy D."/>
            <person name="Burger P.A."/>
        </authorList>
    </citation>
    <scope>NUCLEOTIDE SEQUENCE [LARGE SCALE GENOMIC DNA]</scope>
    <source>
        <strain evidence="1">Drom800</strain>
        <tissue evidence="1">Blood</tissue>
    </source>
</reference>
<dbReference type="Proteomes" id="UP000299084">
    <property type="component" value="Unassembled WGS sequence"/>
</dbReference>
<sequence length="51" mass="6104">MGTKVEIWLRIQAGPGDGWPFWRSFSRWVAEPQLGYKTRPRFQRRGLARTR</sequence>
<evidence type="ECO:0000313" key="2">
    <source>
        <dbReference type="Proteomes" id="UP000299084"/>
    </source>
</evidence>
<comment type="caution">
    <text evidence="1">The sequence shown here is derived from an EMBL/GenBank/DDBJ whole genome shotgun (WGS) entry which is preliminary data.</text>
</comment>